<dbReference type="InterPro" id="IPR004869">
    <property type="entry name" value="MMPL_dom"/>
</dbReference>
<protein>
    <submittedName>
        <fullName evidence="9">Transporter</fullName>
    </submittedName>
</protein>
<proteinExistence type="inferred from homology"/>
<evidence type="ECO:0000259" key="8">
    <source>
        <dbReference type="Pfam" id="PF03176"/>
    </source>
</evidence>
<dbReference type="GO" id="GO:0005886">
    <property type="term" value="C:plasma membrane"/>
    <property type="evidence" value="ECO:0007669"/>
    <property type="project" value="UniProtKB-SubCell"/>
</dbReference>
<feature type="transmembrane region" description="Helical" evidence="7">
    <location>
        <begin position="995"/>
        <end position="1019"/>
    </location>
</feature>
<name>A0A919X6U5_9BACI</name>
<comment type="caution">
    <text evidence="9">The sequence shown here is derived from an EMBL/GenBank/DDBJ whole genome shotgun (WGS) entry which is preliminary data.</text>
</comment>
<feature type="domain" description="Membrane transport protein MMPL" evidence="8">
    <location>
        <begin position="42"/>
        <end position="365"/>
    </location>
</feature>
<feature type="transmembrane region" description="Helical" evidence="7">
    <location>
        <begin position="970"/>
        <end position="989"/>
    </location>
</feature>
<dbReference type="EMBL" id="BORP01000001">
    <property type="protein sequence ID" value="GIO25635.1"/>
    <property type="molecule type" value="Genomic_DNA"/>
</dbReference>
<organism evidence="9 10">
    <name type="scientific">Ornithinibacillus bavariensis</name>
    <dbReference type="NCBI Taxonomy" id="545502"/>
    <lineage>
        <taxon>Bacteria</taxon>
        <taxon>Bacillati</taxon>
        <taxon>Bacillota</taxon>
        <taxon>Bacilli</taxon>
        <taxon>Bacillales</taxon>
        <taxon>Bacillaceae</taxon>
        <taxon>Ornithinibacillus</taxon>
    </lineage>
</organism>
<feature type="transmembrane region" description="Helical" evidence="7">
    <location>
        <begin position="352"/>
        <end position="380"/>
    </location>
</feature>
<evidence type="ECO:0000256" key="3">
    <source>
        <dbReference type="ARBA" id="ARBA00022475"/>
    </source>
</evidence>
<feature type="transmembrane region" description="Helical" evidence="7">
    <location>
        <begin position="6"/>
        <end position="26"/>
    </location>
</feature>
<dbReference type="AlphaFoldDB" id="A0A919X6U5"/>
<keyword evidence="4 7" id="KW-0812">Transmembrane</keyword>
<dbReference type="Pfam" id="PF03176">
    <property type="entry name" value="MMPL"/>
    <property type="match status" value="2"/>
</dbReference>
<keyword evidence="10" id="KW-1185">Reference proteome</keyword>
<evidence type="ECO:0000313" key="10">
    <source>
        <dbReference type="Proteomes" id="UP000676917"/>
    </source>
</evidence>
<feature type="transmembrane region" description="Helical" evidence="7">
    <location>
        <begin position="894"/>
        <end position="920"/>
    </location>
</feature>
<feature type="transmembrane region" description="Helical" evidence="7">
    <location>
        <begin position="926"/>
        <end position="949"/>
    </location>
</feature>
<keyword evidence="5 7" id="KW-1133">Transmembrane helix</keyword>
<evidence type="ECO:0000256" key="5">
    <source>
        <dbReference type="ARBA" id="ARBA00022989"/>
    </source>
</evidence>
<reference evidence="9" key="1">
    <citation type="submission" date="2021-03" db="EMBL/GenBank/DDBJ databases">
        <title>Antimicrobial resistance genes in bacteria isolated from Japanese honey, and their potential for conferring macrolide and lincosamide resistance in the American foulbrood pathogen Paenibacillus larvae.</title>
        <authorList>
            <person name="Okamoto M."/>
            <person name="Kumagai M."/>
            <person name="Kanamori H."/>
            <person name="Takamatsu D."/>
        </authorList>
    </citation>
    <scope>NUCLEOTIDE SEQUENCE</scope>
    <source>
        <strain evidence="9">J43TS3</strain>
    </source>
</reference>
<dbReference type="Gene3D" id="1.10.287.950">
    <property type="entry name" value="Methyl-accepting chemotaxis protein"/>
    <property type="match status" value="1"/>
</dbReference>
<dbReference type="PANTHER" id="PTHR33406:SF6">
    <property type="entry name" value="MEMBRANE PROTEIN YDGH-RELATED"/>
    <property type="match status" value="1"/>
</dbReference>
<keyword evidence="6 7" id="KW-0472">Membrane</keyword>
<evidence type="ECO:0000256" key="2">
    <source>
        <dbReference type="ARBA" id="ARBA00010157"/>
    </source>
</evidence>
<feature type="transmembrane region" description="Helical" evidence="7">
    <location>
        <begin position="868"/>
        <end position="887"/>
    </location>
</feature>
<comment type="subcellular location">
    <subcellularLocation>
        <location evidence="1">Cell membrane</location>
        <topology evidence="1">Multi-pass membrane protein</topology>
    </subcellularLocation>
</comment>
<dbReference type="Gene3D" id="1.20.1640.10">
    <property type="entry name" value="Multidrug efflux transporter AcrB transmembrane domain"/>
    <property type="match status" value="2"/>
</dbReference>
<sequence>MKYIIHFRWIIALVWIASAIALFIFAPNLQDLVREKGQIAAPEDSPSVQAQKLIDSMQTDKEANRTSAVLVFHEKDGFNTTEKDSVGEAIERLEEQADHLGISNILSFKEDPQIEEQTVSEDGKTIIVPLEVSLKDREIADASDAIYASLEDVTIDHYLTGEAFISQDIITNSEEGLKKTEVITVVLILIILFVVFKSFVAPFIPLLTVGISYLAAQGVVSILADKFNFPLSTFTQIFMVAVMFGIGTDYCILLISRFKEEISNGESIKDAVLNTYKTSGKTIAFAGIAVLIGFSTIGLSTFSLYQSAVAVAVGVAVVLIALGTLVPFFLVVLGKKLFWPFDKAVSHKESKLWGIVGTFAWARPFIALIIVAIIVVPALVSYDGSKSYNSLEEIGDSYRSVKGFNYIADSFGPGQTMPMSVVYKLDTPIDTASDFQQIERISESLAKLEGVDQVRSATRPTGTIIEDFLVGNFTGQLSDGIGKSTDGITEIQSGLQEAASELERANPKLADAQDGVDQLLQGTKAANNGIGDIQSALGQIEQGIESGAMGAGEVKTNLQTIKDKLDHTISGNKELLNGYQQLAQGLTDLNNQQFSSLSQLPGTITHVYDSLEIVLQKHPELQEDTDFMTAYMTLKELLNQVKPLGSIQQLMESKVIEPLNQLNDKNKQYNLSMSIAAQEQISSGIGQLINGVDQLQAGLDKAASGQGQVVGNIPSLQDGLSQLYGGQEQLKTAFQDMQDQLGQLAAGLSDGADGLQQIGDGLTDVQGYLADIKTDEDNPMVMIPEEALENEAFMEGANMYLSDDKTIVKFDIVLKYNPYSTEAIHMVNNVNDKAKEAKQGTIFADSKALIGGISSTNNDLQNVSDEDYSRTVIFMIIGILIVLIILLRSIFMPIYLIGSLVLTYFTSMAFTEIIFVNILGYDGLTWAVPFFAFVMLTALGIDYSIFLMDRFNEYRDGNLKEAMLTAMKKMGTVIISAAVILGGTFAAMLPSGVLSILQIATVVLIGLFLYALVMLPLFVPVMVKLFGNVNWWPFTKKN</sequence>
<feature type="transmembrane region" description="Helical" evidence="7">
    <location>
        <begin position="308"/>
        <end position="332"/>
    </location>
</feature>
<feature type="transmembrane region" description="Helical" evidence="7">
    <location>
        <begin position="283"/>
        <end position="302"/>
    </location>
</feature>
<comment type="similarity">
    <text evidence="2">Belongs to the resistance-nodulation-cell division (RND) (TC 2.A.6) family. MmpL subfamily.</text>
</comment>
<dbReference type="InterPro" id="IPR050545">
    <property type="entry name" value="Mycobact_MmpL"/>
</dbReference>
<dbReference type="SUPFAM" id="SSF82866">
    <property type="entry name" value="Multidrug efflux transporter AcrB transmembrane domain"/>
    <property type="match status" value="2"/>
</dbReference>
<evidence type="ECO:0000256" key="7">
    <source>
        <dbReference type="SAM" id="Phobius"/>
    </source>
</evidence>
<evidence type="ECO:0000256" key="4">
    <source>
        <dbReference type="ARBA" id="ARBA00022692"/>
    </source>
</evidence>
<feature type="transmembrane region" description="Helical" evidence="7">
    <location>
        <begin position="182"/>
        <end position="214"/>
    </location>
</feature>
<accession>A0A919X6U5</accession>
<dbReference type="Proteomes" id="UP000676917">
    <property type="component" value="Unassembled WGS sequence"/>
</dbReference>
<feature type="transmembrane region" description="Helical" evidence="7">
    <location>
        <begin position="234"/>
        <end position="255"/>
    </location>
</feature>
<feature type="domain" description="Membrane transport protein MMPL" evidence="8">
    <location>
        <begin position="744"/>
        <end position="1034"/>
    </location>
</feature>
<gene>
    <name evidence="9" type="ORF">J43TS3_02460</name>
</gene>
<keyword evidence="3" id="KW-1003">Cell membrane</keyword>
<evidence type="ECO:0000256" key="6">
    <source>
        <dbReference type="ARBA" id="ARBA00023136"/>
    </source>
</evidence>
<dbReference type="PANTHER" id="PTHR33406">
    <property type="entry name" value="MEMBRANE PROTEIN MJ1562-RELATED"/>
    <property type="match status" value="1"/>
</dbReference>
<evidence type="ECO:0000313" key="9">
    <source>
        <dbReference type="EMBL" id="GIO25635.1"/>
    </source>
</evidence>
<evidence type="ECO:0000256" key="1">
    <source>
        <dbReference type="ARBA" id="ARBA00004651"/>
    </source>
</evidence>
<dbReference type="RefSeq" id="WP_212919166.1">
    <property type="nucleotide sequence ID" value="NZ_BORP01000001.1"/>
</dbReference>